<dbReference type="PANTHER" id="PTHR34703">
    <property type="entry name" value="ANTIPORTER SUBUNIT MNHG2-RELATED"/>
    <property type="match status" value="1"/>
</dbReference>
<reference evidence="4" key="1">
    <citation type="submission" date="2018-05" db="EMBL/GenBank/DDBJ databases">
        <authorList>
            <person name="Moura L."/>
            <person name="Setubal J.C."/>
        </authorList>
    </citation>
    <scope>NUCLEOTIDE SEQUENCE</scope>
    <source>
        <strain evidence="4">ZC4RG45</strain>
    </source>
</reference>
<sequence>MISIVLEVVGGLLLLIGLVLLTISVLGVLRLPTVLGQLHAQGLATGPGIICILASSIATEDIRIITFAALAIVFVALTSPVSSHAIARTAHRRRTARKAQESAEDKTTES</sequence>
<keyword evidence="3" id="KW-1133">Transmembrane helix</keyword>
<evidence type="ECO:0000256" key="2">
    <source>
        <dbReference type="SAM" id="MobiDB-lite"/>
    </source>
</evidence>
<evidence type="ECO:0000256" key="3">
    <source>
        <dbReference type="SAM" id="Phobius"/>
    </source>
</evidence>
<evidence type="ECO:0000313" key="6">
    <source>
        <dbReference type="Proteomes" id="UP000249324"/>
    </source>
</evidence>
<dbReference type="Proteomes" id="UP000249324">
    <property type="component" value="Unassembled WGS sequence"/>
</dbReference>
<feature type="region of interest" description="Disordered" evidence="2">
    <location>
        <begin position="85"/>
        <end position="110"/>
    </location>
</feature>
<evidence type="ECO:0000313" key="4">
    <source>
        <dbReference type="EMBL" id="MFO7190786.1"/>
    </source>
</evidence>
<reference evidence="4 6" key="3">
    <citation type="journal article" date="2021" name="BMC Genomics">
        <title>Genome-resolved metagenome and metatranscriptome analyses of thermophilic composting reveal key bacterial players and their metabolic interactions.</title>
        <authorList>
            <person name="Braga L.P.P."/>
            <person name="Pereira R.V."/>
            <person name="Martins L.F."/>
            <person name="Moura L.M.S."/>
            <person name="Sanchez F.B."/>
            <person name="Patane J.S.L."/>
            <person name="da Silva A.M."/>
            <person name="Setubal J.C."/>
        </authorList>
    </citation>
    <scope>NUCLEOTIDE SEQUENCE [LARGE SCALE GENOMIC DNA]</scope>
    <source>
        <strain evidence="4">ZC4RG45</strain>
    </source>
</reference>
<feature type="transmembrane region" description="Helical" evidence="3">
    <location>
        <begin position="64"/>
        <end position="87"/>
    </location>
</feature>
<feature type="transmembrane region" description="Helical" evidence="3">
    <location>
        <begin position="12"/>
        <end position="31"/>
    </location>
</feature>
<keyword evidence="3" id="KW-0812">Transmembrane</keyword>
<reference evidence="4" key="4">
    <citation type="submission" date="2023-08" db="EMBL/GenBank/DDBJ databases">
        <authorList>
            <person name="Guima S.E.S."/>
            <person name="Martins L.F."/>
            <person name="Silva A.M."/>
            <person name="Setubal J.C."/>
        </authorList>
    </citation>
    <scope>NUCLEOTIDE SEQUENCE</scope>
    <source>
        <strain evidence="4">ZC4RG45</strain>
    </source>
</reference>
<dbReference type="EMBL" id="QGUI02000004">
    <property type="protein sequence ID" value="MFO7190786.1"/>
    <property type="molecule type" value="Genomic_DNA"/>
</dbReference>
<evidence type="ECO:0000256" key="1">
    <source>
        <dbReference type="ARBA" id="ARBA00008404"/>
    </source>
</evidence>
<feature type="compositionally biased region" description="Basic and acidic residues" evidence="2">
    <location>
        <begin position="98"/>
        <end position="110"/>
    </location>
</feature>
<organism evidence="5">
    <name type="scientific">Thermocrispum agreste</name>
    <dbReference type="NCBI Taxonomy" id="37925"/>
    <lineage>
        <taxon>Bacteria</taxon>
        <taxon>Bacillati</taxon>
        <taxon>Actinomycetota</taxon>
        <taxon>Actinomycetes</taxon>
        <taxon>Pseudonocardiales</taxon>
        <taxon>Pseudonocardiaceae</taxon>
        <taxon>Thermocrispum</taxon>
    </lineage>
</organism>
<comment type="similarity">
    <text evidence="1">Belongs to the CPA3 antiporters (TC 2.A.63) subunit G family.</text>
</comment>
<reference evidence="5" key="2">
    <citation type="submission" date="2018-05" db="EMBL/GenBank/DDBJ databases">
        <authorList>
            <person name="Lanie J.A."/>
            <person name="Ng W.-L."/>
            <person name="Kazmierczak K.M."/>
            <person name="Andrzejewski T.M."/>
            <person name="Davidsen T.M."/>
            <person name="Wayne K.J."/>
            <person name="Tettelin H."/>
            <person name="Glass J.I."/>
            <person name="Rusch D."/>
            <person name="Podicherti R."/>
            <person name="Tsui H.-C.T."/>
            <person name="Winkler M.E."/>
        </authorList>
    </citation>
    <scope>NUCLEOTIDE SEQUENCE</scope>
    <source>
        <strain evidence="5">ZC4RG45</strain>
    </source>
</reference>
<comment type="caution">
    <text evidence="5">The sequence shown here is derived from an EMBL/GenBank/DDBJ whole genome shotgun (WGS) entry which is preliminary data.</text>
</comment>
<evidence type="ECO:0000313" key="5">
    <source>
        <dbReference type="EMBL" id="PZM99542.1"/>
    </source>
</evidence>
<dbReference type="InterPro" id="IPR005133">
    <property type="entry name" value="PhaG_MnhG_YufB"/>
</dbReference>
<accession>A0A2W4JK45</accession>
<dbReference type="Pfam" id="PF03334">
    <property type="entry name" value="PhaG_MnhG_YufB"/>
    <property type="match status" value="1"/>
</dbReference>
<keyword evidence="3" id="KW-0472">Membrane</keyword>
<proteinExistence type="inferred from homology"/>
<dbReference type="PANTHER" id="PTHR34703:SF1">
    <property type="entry name" value="ANTIPORTER SUBUNIT MNHG2-RELATED"/>
    <property type="match status" value="1"/>
</dbReference>
<dbReference type="GO" id="GO:0015385">
    <property type="term" value="F:sodium:proton antiporter activity"/>
    <property type="evidence" value="ECO:0007669"/>
    <property type="project" value="TreeGrafter"/>
</dbReference>
<dbReference type="STRING" id="1111738.GCA_000427905_02957"/>
<dbReference type="AlphaFoldDB" id="A0A2W4JK45"/>
<name>A0A2W4JK45_9PSEU</name>
<protein>
    <submittedName>
        <fullName evidence="4">Monovalent cation/H(+) antiporter subunit G</fullName>
    </submittedName>
    <submittedName>
        <fullName evidence="5">Sodium:proton antiporter</fullName>
    </submittedName>
</protein>
<gene>
    <name evidence="4" type="ORF">DIU77_000875</name>
    <name evidence="5" type="ORF">DIU77_05545</name>
</gene>
<dbReference type="EMBL" id="QGUI01000153">
    <property type="protein sequence ID" value="PZM99542.1"/>
    <property type="molecule type" value="Genomic_DNA"/>
</dbReference>